<accession>A0A5C6LX38</accession>
<protein>
    <submittedName>
        <fullName evidence="1">Uncharacterized protein</fullName>
    </submittedName>
</protein>
<sequence>MEHTTDKKEQMLKLNKVTVIKLNAEKMNNLWGGGGIILNTTDVSGRPQCDTRETAMLTL</sequence>
<gene>
    <name evidence="1" type="ORF">FEF09_14575</name>
</gene>
<comment type="caution">
    <text evidence="1">The sequence shown here is derived from an EMBL/GenBank/DDBJ whole genome shotgun (WGS) entry which is preliminary data.</text>
</comment>
<keyword evidence="2" id="KW-1185">Reference proteome</keyword>
<proteinExistence type="predicted"/>
<evidence type="ECO:0000313" key="2">
    <source>
        <dbReference type="Proteomes" id="UP000318815"/>
    </source>
</evidence>
<name>A0A5C6LX38_9BACT</name>
<evidence type="ECO:0000313" key="1">
    <source>
        <dbReference type="EMBL" id="TWV99915.1"/>
    </source>
</evidence>
<dbReference type="EMBL" id="VOHS01000012">
    <property type="protein sequence ID" value="TWV99915.1"/>
    <property type="molecule type" value="Genomic_DNA"/>
</dbReference>
<organism evidence="1 2">
    <name type="scientific">Chitinophaga pinensis</name>
    <dbReference type="NCBI Taxonomy" id="79329"/>
    <lineage>
        <taxon>Bacteria</taxon>
        <taxon>Pseudomonadati</taxon>
        <taxon>Bacteroidota</taxon>
        <taxon>Chitinophagia</taxon>
        <taxon>Chitinophagales</taxon>
        <taxon>Chitinophagaceae</taxon>
        <taxon>Chitinophaga</taxon>
    </lineage>
</organism>
<dbReference type="AlphaFoldDB" id="A0A5C6LX38"/>
<dbReference type="OrthoDB" id="678876at2"/>
<dbReference type="Proteomes" id="UP000318815">
    <property type="component" value="Unassembled WGS sequence"/>
</dbReference>
<dbReference type="RefSeq" id="WP_089814510.1">
    <property type="nucleotide sequence ID" value="NZ_VOHS01000012.1"/>
</dbReference>
<reference evidence="1 2" key="1">
    <citation type="submission" date="2019-08" db="EMBL/GenBank/DDBJ databases">
        <title>Whole genome sequencing of chitin degrading bacteria Chitinophaga pinensis YS16.</title>
        <authorList>
            <person name="Singh R.P."/>
            <person name="Manchanda G."/>
            <person name="Maurya I.K."/>
            <person name="Joshi N.K."/>
            <person name="Srivastava A.K."/>
        </authorList>
    </citation>
    <scope>NUCLEOTIDE SEQUENCE [LARGE SCALE GENOMIC DNA]</scope>
    <source>
        <strain evidence="1 2">YS-16</strain>
    </source>
</reference>